<accession>A0A1U9JY74</accession>
<dbReference type="AlphaFoldDB" id="A0A1U9JY74"/>
<dbReference type="STRING" id="643674.PAEH1_02630"/>
<keyword evidence="1" id="KW-0812">Transmembrane</keyword>
<evidence type="ECO:0000313" key="2">
    <source>
        <dbReference type="EMBL" id="AQS50722.1"/>
    </source>
</evidence>
<keyword evidence="1" id="KW-0472">Membrane</keyword>
<evidence type="ECO:0000256" key="1">
    <source>
        <dbReference type="SAM" id="Phobius"/>
    </source>
</evidence>
<reference evidence="2 3" key="1">
    <citation type="submission" date="2017-01" db="EMBL/GenBank/DDBJ databases">
        <title>Complete Genome Sequence of Paenalcaligenes hominis, Isolated from a paraplegic Patient with neurogenic bladder.</title>
        <authorList>
            <person name="Mukhopadhyay R."/>
            <person name="Joaquin J."/>
            <person name="Hogue R."/>
            <person name="Kilaru A."/>
            <person name="Jospin G."/>
            <person name="Mars K."/>
            <person name="Eisen J.A."/>
            <person name="Chaturvedi V."/>
        </authorList>
    </citation>
    <scope>NUCLEOTIDE SEQUENCE [LARGE SCALE GENOMIC DNA]</scope>
    <source>
        <strain evidence="2 3">15S00501</strain>
    </source>
</reference>
<dbReference type="KEGG" id="phn:PAEH1_02630"/>
<organism evidence="2 3">
    <name type="scientific">Paenalcaligenes hominis</name>
    <dbReference type="NCBI Taxonomy" id="643674"/>
    <lineage>
        <taxon>Bacteria</taxon>
        <taxon>Pseudomonadati</taxon>
        <taxon>Pseudomonadota</taxon>
        <taxon>Betaproteobacteria</taxon>
        <taxon>Burkholderiales</taxon>
        <taxon>Alcaligenaceae</taxon>
        <taxon>Paenalcaligenes</taxon>
    </lineage>
</organism>
<dbReference type="EMBL" id="CP019697">
    <property type="protein sequence ID" value="AQS50722.1"/>
    <property type="molecule type" value="Genomic_DNA"/>
</dbReference>
<keyword evidence="1" id="KW-1133">Transmembrane helix</keyword>
<feature type="transmembrane region" description="Helical" evidence="1">
    <location>
        <begin position="12"/>
        <end position="34"/>
    </location>
</feature>
<protein>
    <submittedName>
        <fullName evidence="2">Uncharacterized protein</fullName>
    </submittedName>
</protein>
<name>A0A1U9JY74_9BURK</name>
<feature type="transmembrane region" description="Helical" evidence="1">
    <location>
        <begin position="54"/>
        <end position="77"/>
    </location>
</feature>
<dbReference type="Proteomes" id="UP000189369">
    <property type="component" value="Chromosome"/>
</dbReference>
<sequence>MYKKSSGVWEVLAVMLSALTVFSALVVIFAFGVTEEEAIGYFGVSVGVEKSFNWPLIIFSLVSALYSMVFAVMVCSLKKTEGIVIDLATHFKLGGAEGQSKEVVVVEEEFTENTKDMPA</sequence>
<evidence type="ECO:0000313" key="3">
    <source>
        <dbReference type="Proteomes" id="UP000189369"/>
    </source>
</evidence>
<gene>
    <name evidence="2" type="ORF">PAEH1_02630</name>
</gene>
<proteinExistence type="predicted"/>